<dbReference type="HOGENOM" id="CLU_008023_0_1_11"/>
<dbReference type="KEGG" id="lxx:Lxx21480"/>
<dbReference type="EC" id="2.5.1.15" evidence="5 12"/>
<evidence type="ECO:0000256" key="1">
    <source>
        <dbReference type="ARBA" id="ARBA00000012"/>
    </source>
</evidence>
<comment type="cofactor">
    <cofactor evidence="2 12">
        <name>Mg(2+)</name>
        <dbReference type="ChEBI" id="CHEBI:18420"/>
    </cofactor>
</comment>
<evidence type="ECO:0000256" key="11">
    <source>
        <dbReference type="ARBA" id="ARBA00030193"/>
    </source>
</evidence>
<keyword evidence="9 12" id="KW-0460">Magnesium</keyword>
<evidence type="ECO:0000256" key="5">
    <source>
        <dbReference type="ARBA" id="ARBA00012458"/>
    </source>
</evidence>
<evidence type="ECO:0000313" key="14">
    <source>
        <dbReference type="EMBL" id="AAT89841.1"/>
    </source>
</evidence>
<comment type="similarity">
    <text evidence="4 12">Belongs to the DHPS family.</text>
</comment>
<dbReference type="GO" id="GO:0046656">
    <property type="term" value="P:folic acid biosynthetic process"/>
    <property type="evidence" value="ECO:0007669"/>
    <property type="project" value="UniProtKB-KW"/>
</dbReference>
<evidence type="ECO:0000256" key="2">
    <source>
        <dbReference type="ARBA" id="ARBA00001946"/>
    </source>
</evidence>
<evidence type="ECO:0000313" key="15">
    <source>
        <dbReference type="Proteomes" id="UP000001306"/>
    </source>
</evidence>
<keyword evidence="8 12" id="KW-0479">Metal-binding</keyword>
<evidence type="ECO:0000256" key="4">
    <source>
        <dbReference type="ARBA" id="ARBA00009503"/>
    </source>
</evidence>
<organism evidence="14 15">
    <name type="scientific">Leifsonia xyli subsp. xyli (strain CTCB07)</name>
    <dbReference type="NCBI Taxonomy" id="281090"/>
    <lineage>
        <taxon>Bacteria</taxon>
        <taxon>Bacillati</taxon>
        <taxon>Actinomycetota</taxon>
        <taxon>Actinomycetes</taxon>
        <taxon>Micrococcales</taxon>
        <taxon>Microbacteriaceae</taxon>
        <taxon>Leifsonia</taxon>
    </lineage>
</organism>
<dbReference type="eggNOG" id="COG0294">
    <property type="taxonomic scope" value="Bacteria"/>
</dbReference>
<dbReference type="STRING" id="281090.Lxx21480"/>
<dbReference type="InterPro" id="IPR045031">
    <property type="entry name" value="DHP_synth-like"/>
</dbReference>
<dbReference type="Pfam" id="PF00809">
    <property type="entry name" value="Pterin_bind"/>
    <property type="match status" value="1"/>
</dbReference>
<keyword evidence="15" id="KW-1185">Reference proteome</keyword>
<dbReference type="InterPro" id="IPR000489">
    <property type="entry name" value="Pterin-binding_dom"/>
</dbReference>
<dbReference type="CDD" id="cd00739">
    <property type="entry name" value="DHPS"/>
    <property type="match status" value="1"/>
</dbReference>
<dbReference type="SUPFAM" id="SSF51717">
    <property type="entry name" value="Dihydropteroate synthetase-like"/>
    <property type="match status" value="1"/>
</dbReference>
<evidence type="ECO:0000256" key="12">
    <source>
        <dbReference type="RuleBase" id="RU361205"/>
    </source>
</evidence>
<comment type="function">
    <text evidence="12">Catalyzes the condensation of para-aminobenzoate (pABA) with 6-hydroxymethyl-7,8-dihydropterin diphosphate (DHPt-PP) to form 7,8-dihydropteroate (H2Pte), the immediate precursor of folate derivatives.</text>
</comment>
<dbReference type="InterPro" id="IPR011005">
    <property type="entry name" value="Dihydropteroate_synth-like_sf"/>
</dbReference>
<dbReference type="PANTHER" id="PTHR20941">
    <property type="entry name" value="FOLATE SYNTHESIS PROTEINS"/>
    <property type="match status" value="1"/>
</dbReference>
<dbReference type="GO" id="GO:0046872">
    <property type="term" value="F:metal ion binding"/>
    <property type="evidence" value="ECO:0007669"/>
    <property type="project" value="UniProtKB-KW"/>
</dbReference>
<keyword evidence="10 12" id="KW-0289">Folate biosynthesis</keyword>
<dbReference type="GO" id="GO:0005829">
    <property type="term" value="C:cytosol"/>
    <property type="evidence" value="ECO:0007669"/>
    <property type="project" value="TreeGrafter"/>
</dbReference>
<evidence type="ECO:0000256" key="7">
    <source>
        <dbReference type="ARBA" id="ARBA00022679"/>
    </source>
</evidence>
<proteinExistence type="inferred from homology"/>
<dbReference type="NCBIfam" id="TIGR01496">
    <property type="entry name" value="DHPS"/>
    <property type="match status" value="1"/>
</dbReference>
<dbReference type="PROSITE" id="PS00793">
    <property type="entry name" value="DHPS_2"/>
    <property type="match status" value="1"/>
</dbReference>
<keyword evidence="7 12" id="KW-0808">Transferase</keyword>
<reference evidence="14 15" key="1">
    <citation type="journal article" date="2004" name="Mol. Plant Microbe Interact.">
        <title>The genome sequence of the Gram-positive sugarcane pathogen Leifsonia xyli subsp. xyli.</title>
        <authorList>
            <person name="Monteiro-Vitorello C.B."/>
            <person name="Camargo L.E.A."/>
            <person name="Van Sluys M.A."/>
            <person name="Kitajima J.P."/>
            <person name="Truffi D."/>
            <person name="do Amaral A.M."/>
            <person name="Harakava R."/>
            <person name="de Oliveira J.C.F."/>
            <person name="Wood D."/>
            <person name="de Oliveira M.C."/>
            <person name="Miyaki C.Y."/>
            <person name="Takita M.A."/>
            <person name="da Silva A.C.R."/>
            <person name="Furlan L.R."/>
            <person name="Carraro D.M."/>
            <person name="Camarotte G."/>
            <person name="Almeida N.F. Jr."/>
            <person name="Carrer H."/>
            <person name="Coutinho L.L."/>
            <person name="El-Dorry H.A."/>
            <person name="Ferro M.I.T."/>
            <person name="Gagliardi P.R."/>
            <person name="Giglioti E."/>
            <person name="Goldman M.H.S."/>
            <person name="Goldman G.H."/>
            <person name="Kimura E.T."/>
            <person name="Ferro E.S."/>
            <person name="Kuramae E.E."/>
            <person name="Lemos E.G.M."/>
            <person name="Lemos M.V.F."/>
            <person name="Mauro S.M.Z."/>
            <person name="Machado M.A."/>
            <person name="Marino C.L."/>
            <person name="Menck C.F."/>
            <person name="Nunes L.R."/>
            <person name="Oliveira R.C."/>
            <person name="Pereira G.G."/>
            <person name="Siqueira W."/>
            <person name="de Souza A.A."/>
            <person name="Tsai S.M."/>
            <person name="Zanca A.S."/>
            <person name="Simpson A.J.G."/>
            <person name="Brumbley S.M."/>
            <person name="Setubal J.C."/>
        </authorList>
    </citation>
    <scope>NUCLEOTIDE SEQUENCE [LARGE SCALE GENOMIC DNA]</scope>
    <source>
        <strain evidence="14 15">CTCB07</strain>
    </source>
</reference>
<comment type="pathway">
    <text evidence="3 12">Cofactor biosynthesis; tetrahydrofolate biosynthesis; 7,8-dihydrofolate from 2-amino-4-hydroxy-6-hydroxymethyl-7,8-dihydropteridine diphosphate and 4-aminobenzoate: step 1/2.</text>
</comment>
<feature type="domain" description="Pterin-binding" evidence="13">
    <location>
        <begin position="6"/>
        <end position="260"/>
    </location>
</feature>
<comment type="catalytic activity">
    <reaction evidence="1">
        <text>(7,8-dihydropterin-6-yl)methyl diphosphate + 4-aminobenzoate = 7,8-dihydropteroate + diphosphate</text>
        <dbReference type="Rhea" id="RHEA:19949"/>
        <dbReference type="ChEBI" id="CHEBI:17836"/>
        <dbReference type="ChEBI" id="CHEBI:17839"/>
        <dbReference type="ChEBI" id="CHEBI:33019"/>
        <dbReference type="ChEBI" id="CHEBI:72950"/>
        <dbReference type="EC" id="2.5.1.15"/>
    </reaction>
</comment>
<evidence type="ECO:0000256" key="6">
    <source>
        <dbReference type="ARBA" id="ARBA00016919"/>
    </source>
</evidence>
<gene>
    <name evidence="14" type="primary">folP</name>
    <name evidence="14" type="ordered locus">Lxx21480</name>
</gene>
<dbReference type="FunFam" id="3.20.20.20:FF:000006">
    <property type="entry name" value="Dihydropteroate synthase"/>
    <property type="match status" value="1"/>
</dbReference>
<dbReference type="EMBL" id="AE016822">
    <property type="protein sequence ID" value="AAT89841.1"/>
    <property type="molecule type" value="Genomic_DNA"/>
</dbReference>
<accession>Q6ACQ2</accession>
<protein>
    <recommendedName>
        <fullName evidence="6 12">Dihydropteroate synthase</fullName>
        <shortName evidence="12">DHPS</shortName>
        <ecNumber evidence="5 12">2.5.1.15</ecNumber>
    </recommendedName>
    <alternativeName>
        <fullName evidence="11 12">Dihydropteroate pyrophosphorylase</fullName>
    </alternativeName>
</protein>
<dbReference type="UniPathway" id="UPA00077">
    <property type="reaction ID" value="UER00156"/>
</dbReference>
<dbReference type="AlphaFoldDB" id="Q6ACQ2"/>
<evidence type="ECO:0000256" key="8">
    <source>
        <dbReference type="ARBA" id="ARBA00022723"/>
    </source>
</evidence>
<dbReference type="InterPro" id="IPR006390">
    <property type="entry name" value="DHP_synth_dom"/>
</dbReference>
<dbReference type="GO" id="GO:0004156">
    <property type="term" value="F:dihydropteroate synthase activity"/>
    <property type="evidence" value="ECO:0007669"/>
    <property type="project" value="UniProtKB-EC"/>
</dbReference>
<dbReference type="GO" id="GO:0046654">
    <property type="term" value="P:tetrahydrofolate biosynthetic process"/>
    <property type="evidence" value="ECO:0007669"/>
    <property type="project" value="UniProtKB-UniPathway"/>
</dbReference>
<dbReference type="PANTHER" id="PTHR20941:SF1">
    <property type="entry name" value="FOLIC ACID SYNTHESIS PROTEIN FOL1"/>
    <property type="match status" value="1"/>
</dbReference>
<evidence type="ECO:0000256" key="10">
    <source>
        <dbReference type="ARBA" id="ARBA00022909"/>
    </source>
</evidence>
<evidence type="ECO:0000256" key="9">
    <source>
        <dbReference type="ARBA" id="ARBA00022842"/>
    </source>
</evidence>
<dbReference type="Proteomes" id="UP000001306">
    <property type="component" value="Chromosome"/>
</dbReference>
<name>Q6ACQ2_LEIXX</name>
<evidence type="ECO:0000259" key="13">
    <source>
        <dbReference type="PROSITE" id="PS50972"/>
    </source>
</evidence>
<sequence length="274" mass="28720">MRCGVTLIMGVLNVTPDSFSDGGLWLEPEPAVAHALDLVAQGADIIDVGGESTRPGARRVDPEEERVRVVPVIRRLAERGVTVSVDTMNASTARAASDAGAAIINDVSGGLADAGMADAVLATGLRYVVMHWRGELDAGDSRAVYSDTVAEVRTELSARVTDLLRRGVDPACLIVDPGLGFSKNARHNWQVLAGLGDIEALGYPVLIGASRKRFLGALLPDGSAVADRDSPTAVVSALAARAGVWAVRVHDVASTQIALNVLRAWQGGSDDQNR</sequence>
<dbReference type="PROSITE" id="PS00792">
    <property type="entry name" value="DHPS_1"/>
    <property type="match status" value="1"/>
</dbReference>
<dbReference type="PROSITE" id="PS50972">
    <property type="entry name" value="PTERIN_BINDING"/>
    <property type="match status" value="1"/>
</dbReference>
<dbReference type="Gene3D" id="3.20.20.20">
    <property type="entry name" value="Dihydropteroate synthase-like"/>
    <property type="match status" value="1"/>
</dbReference>
<evidence type="ECO:0000256" key="3">
    <source>
        <dbReference type="ARBA" id="ARBA00004763"/>
    </source>
</evidence>